<dbReference type="AlphaFoldDB" id="A0AB39VN89"/>
<dbReference type="RefSeq" id="WP_369788513.1">
    <property type="nucleotide sequence ID" value="NZ_CP165628.1"/>
</dbReference>
<gene>
    <name evidence="1" type="ORF">AB3G37_16535</name>
</gene>
<sequence>MILTASKQAILGAMIFMAKKDPRYYLCGICFTPDKKLISTDGHRMFIGEHETEGLTENVIVRITGPRFIAFDHLTIDTESGVVTYLDSVDKKVGLALGEMIDGKYPDYKRVLPKQNVAVHEIGFNAGYLSDIEKLVKLYNRKWSGIAIKPNGPEGSAQIDITGAFGKASVIVMPMRL</sequence>
<organism evidence="1">
    <name type="scientific">Rouxiella sp. WC2420</name>
    <dbReference type="NCBI Taxonomy" id="3234145"/>
    <lineage>
        <taxon>Bacteria</taxon>
        <taxon>Pseudomonadati</taxon>
        <taxon>Pseudomonadota</taxon>
        <taxon>Gammaproteobacteria</taxon>
        <taxon>Enterobacterales</taxon>
        <taxon>Yersiniaceae</taxon>
        <taxon>Rouxiella</taxon>
    </lineage>
</organism>
<proteinExistence type="predicted"/>
<name>A0AB39VN89_9GAMM</name>
<accession>A0AB39VN89</accession>
<dbReference type="EMBL" id="CP165628">
    <property type="protein sequence ID" value="XDU71156.1"/>
    <property type="molecule type" value="Genomic_DNA"/>
</dbReference>
<dbReference type="Gene3D" id="3.10.150.10">
    <property type="entry name" value="DNA Polymerase III, subunit A, domain 2"/>
    <property type="match status" value="1"/>
</dbReference>
<dbReference type="InterPro" id="IPR046938">
    <property type="entry name" value="DNA_clamp_sf"/>
</dbReference>
<reference evidence="1" key="1">
    <citation type="submission" date="2024-07" db="EMBL/GenBank/DDBJ databases">
        <authorList>
            <person name="Biller S.J."/>
        </authorList>
    </citation>
    <scope>NUCLEOTIDE SEQUENCE</scope>
    <source>
        <strain evidence="1">WC2420</strain>
    </source>
</reference>
<evidence type="ECO:0008006" key="2">
    <source>
        <dbReference type="Google" id="ProtNLM"/>
    </source>
</evidence>
<protein>
    <recommendedName>
        <fullName evidence="2">DNA polymerase III beta subunit</fullName>
    </recommendedName>
</protein>
<dbReference type="SUPFAM" id="SSF55979">
    <property type="entry name" value="DNA clamp"/>
    <property type="match status" value="1"/>
</dbReference>
<evidence type="ECO:0000313" key="1">
    <source>
        <dbReference type="EMBL" id="XDU71156.1"/>
    </source>
</evidence>